<keyword evidence="1" id="KW-0472">Membrane</keyword>
<proteinExistence type="predicted"/>
<comment type="caution">
    <text evidence="2">The sequence shown here is derived from an EMBL/GenBank/DDBJ whole genome shotgun (WGS) entry which is preliminary data.</text>
</comment>
<protein>
    <submittedName>
        <fullName evidence="2">Uncharacterized protein</fullName>
    </submittedName>
</protein>
<accession>A0A828Z126</accession>
<sequence length="41" mass="4834">MSKILHLNVGFVLKLTVLYFIGITKRNSVFEQSLKEENFLY</sequence>
<gene>
    <name evidence="2" type="ORF">LEP1GSC036_2187</name>
</gene>
<dbReference type="EMBL" id="AFLV02000059">
    <property type="protein sequence ID" value="EKR63339.1"/>
    <property type="molecule type" value="Genomic_DNA"/>
</dbReference>
<evidence type="ECO:0000313" key="2">
    <source>
        <dbReference type="EMBL" id="EKR63339.1"/>
    </source>
</evidence>
<evidence type="ECO:0000313" key="3">
    <source>
        <dbReference type="Proteomes" id="UP000001338"/>
    </source>
</evidence>
<reference evidence="2 3" key="1">
    <citation type="submission" date="2012-10" db="EMBL/GenBank/DDBJ databases">
        <authorList>
            <person name="Harkins D.M."/>
            <person name="Durkin A.S."/>
            <person name="Brinkac L.M."/>
            <person name="Haft D.H."/>
            <person name="Selengut J.D."/>
            <person name="Sanka R."/>
            <person name="DePew J."/>
            <person name="Purushe J."/>
            <person name="Whelen A.C."/>
            <person name="Vinetz J.M."/>
            <person name="Sutton G.G."/>
            <person name="Nierman W.C."/>
            <person name="Fouts D.E."/>
        </authorList>
    </citation>
    <scope>NUCLEOTIDE SEQUENCE [LARGE SCALE GENOMIC DNA]</scope>
    <source>
        <strain evidence="2 3">2006001853</strain>
    </source>
</reference>
<name>A0A828Z126_9LEPT</name>
<keyword evidence="1" id="KW-0812">Transmembrane</keyword>
<feature type="transmembrane region" description="Helical" evidence="1">
    <location>
        <begin position="6"/>
        <end position="24"/>
    </location>
</feature>
<organism evidence="2 3">
    <name type="scientific">Leptospira weilii str. 2006001853</name>
    <dbReference type="NCBI Taxonomy" id="1001589"/>
    <lineage>
        <taxon>Bacteria</taxon>
        <taxon>Pseudomonadati</taxon>
        <taxon>Spirochaetota</taxon>
        <taxon>Spirochaetia</taxon>
        <taxon>Leptospirales</taxon>
        <taxon>Leptospiraceae</taxon>
        <taxon>Leptospira</taxon>
    </lineage>
</organism>
<evidence type="ECO:0000256" key="1">
    <source>
        <dbReference type="SAM" id="Phobius"/>
    </source>
</evidence>
<dbReference type="AlphaFoldDB" id="A0A828Z126"/>
<keyword evidence="1" id="KW-1133">Transmembrane helix</keyword>
<dbReference type="Proteomes" id="UP000001338">
    <property type="component" value="Unassembled WGS sequence"/>
</dbReference>